<gene>
    <name evidence="1" type="ORF">LCGC14_1585110</name>
</gene>
<accession>A0A0F9J1T0</accession>
<dbReference type="AlphaFoldDB" id="A0A0F9J1T0"/>
<proteinExistence type="predicted"/>
<name>A0A0F9J1T0_9ZZZZ</name>
<evidence type="ECO:0000313" key="1">
    <source>
        <dbReference type="EMBL" id="KKM26404.1"/>
    </source>
</evidence>
<comment type="caution">
    <text evidence="1">The sequence shown here is derived from an EMBL/GenBank/DDBJ whole genome shotgun (WGS) entry which is preliminary data.</text>
</comment>
<organism evidence="1">
    <name type="scientific">marine sediment metagenome</name>
    <dbReference type="NCBI Taxonomy" id="412755"/>
    <lineage>
        <taxon>unclassified sequences</taxon>
        <taxon>metagenomes</taxon>
        <taxon>ecological metagenomes</taxon>
    </lineage>
</organism>
<sequence>MLDFLNYLTFLLCLIYCKTRNKEVMRIINIDNPNNFDFPLEKEILENLDDKIKN</sequence>
<dbReference type="EMBL" id="LAZR01012518">
    <property type="protein sequence ID" value="KKM26404.1"/>
    <property type="molecule type" value="Genomic_DNA"/>
</dbReference>
<reference evidence="1" key="1">
    <citation type="journal article" date="2015" name="Nature">
        <title>Complex archaea that bridge the gap between prokaryotes and eukaryotes.</title>
        <authorList>
            <person name="Spang A."/>
            <person name="Saw J.H."/>
            <person name="Jorgensen S.L."/>
            <person name="Zaremba-Niedzwiedzka K."/>
            <person name="Martijn J."/>
            <person name="Lind A.E."/>
            <person name="van Eijk R."/>
            <person name="Schleper C."/>
            <person name="Guy L."/>
            <person name="Ettema T.J."/>
        </authorList>
    </citation>
    <scope>NUCLEOTIDE SEQUENCE</scope>
</reference>
<protein>
    <submittedName>
        <fullName evidence="1">Uncharacterized protein</fullName>
    </submittedName>
</protein>